<dbReference type="GO" id="GO:0006390">
    <property type="term" value="P:mitochondrial transcription"/>
    <property type="evidence" value="ECO:0007669"/>
    <property type="project" value="TreeGrafter"/>
</dbReference>
<protein>
    <submittedName>
        <fullName evidence="1">DNA-dependent RNA polymerase</fullName>
    </submittedName>
</protein>
<dbReference type="GO" id="GO:0003899">
    <property type="term" value="F:DNA-directed RNA polymerase activity"/>
    <property type="evidence" value="ECO:0007669"/>
    <property type="project" value="InterPro"/>
</dbReference>
<dbReference type="InterPro" id="IPR043502">
    <property type="entry name" value="DNA/RNA_pol_sf"/>
</dbReference>
<dbReference type="EMBL" id="MT114157">
    <property type="protein sequence ID" value="QPZ51107.1"/>
    <property type="molecule type" value="Genomic_DNA"/>
</dbReference>
<evidence type="ECO:0000313" key="1">
    <source>
        <dbReference type="EMBL" id="QPZ51107.1"/>
    </source>
</evidence>
<geneLocation type="mitochondrion" evidence="1"/>
<dbReference type="PANTHER" id="PTHR10102">
    <property type="entry name" value="DNA-DIRECTED RNA POLYMERASE, MITOCHONDRIAL"/>
    <property type="match status" value="1"/>
</dbReference>
<proteinExistence type="predicted"/>
<dbReference type="Gene3D" id="3.30.70.370">
    <property type="match status" value="1"/>
</dbReference>
<accession>A0A7T3PCU1</accession>
<dbReference type="AlphaFoldDB" id="A0A7T3PCU1"/>
<keyword evidence="1" id="KW-0496">Mitochondrion</keyword>
<gene>
    <name evidence="1" type="primary">orf175</name>
</gene>
<dbReference type="RefSeq" id="YP_010130205.1">
    <property type="nucleotide sequence ID" value="NC_056336.1"/>
</dbReference>
<dbReference type="GO" id="GO:0034245">
    <property type="term" value="C:mitochondrial DNA-directed RNA polymerase complex"/>
    <property type="evidence" value="ECO:0007669"/>
    <property type="project" value="TreeGrafter"/>
</dbReference>
<dbReference type="PANTHER" id="PTHR10102:SF0">
    <property type="entry name" value="DNA-DIRECTED RNA POLYMERASE, MITOCHONDRIAL"/>
    <property type="match status" value="1"/>
</dbReference>
<dbReference type="GO" id="GO:0001018">
    <property type="term" value="F:mitochondrial promoter sequence-specific DNA binding"/>
    <property type="evidence" value="ECO:0007669"/>
    <property type="project" value="TreeGrafter"/>
</dbReference>
<reference evidence="1" key="1">
    <citation type="journal article" date="2020" name="IMA Fungus">
        <title>The 256 kb mitochondrial genome of Clavaria fumosa is the largest among phylum Basidiomycota and is rich in introns and intronic ORFs.</title>
        <authorList>
            <person name="Wang X."/>
            <person name="Wang Y."/>
            <person name="Yao W."/>
            <person name="Shen J."/>
            <person name="Chen M."/>
            <person name="Gao M."/>
            <person name="Ren J."/>
            <person name="Li Q."/>
            <person name="Liu N."/>
        </authorList>
    </citation>
    <scope>NUCLEOTIDE SEQUENCE</scope>
</reference>
<name>A0A7T3PCU1_9AGAR</name>
<dbReference type="SUPFAM" id="SSF56672">
    <property type="entry name" value="DNA/RNA polymerases"/>
    <property type="match status" value="1"/>
</dbReference>
<organism evidence="1">
    <name type="scientific">Clavaria fumosa</name>
    <dbReference type="NCBI Taxonomy" id="264083"/>
    <lineage>
        <taxon>Eukaryota</taxon>
        <taxon>Fungi</taxon>
        <taxon>Dikarya</taxon>
        <taxon>Basidiomycota</taxon>
        <taxon>Agaricomycotina</taxon>
        <taxon>Agaricomycetes</taxon>
        <taxon>Agaricomycetidae</taxon>
        <taxon>Agaricales</taxon>
        <taxon>Clavariineae</taxon>
        <taxon>Clavariaceae</taxon>
        <taxon>Clavaria</taxon>
    </lineage>
</organism>
<dbReference type="InterPro" id="IPR002092">
    <property type="entry name" value="DNA-dir_Rpol_phage-type"/>
</dbReference>
<sequence>MFFEPLKWNEKSFGGYLTNEILKEDLITGSIHHGHIINFKENLYKAINIMSSVKFSINSSLLEYLNKEGKYLIEKRLEDSEELQKITTLQIGETYKKIEFFLPLQCDWRGRIYTKPFFINYQGGDLSLSLLEFHDGEKLSKSGINSLYIYGANNYNQKNISKDTYPNRIKWVKKI</sequence>
<dbReference type="GeneID" id="65338529"/>